<gene>
    <name evidence="2" type="ORF">CYNAS_LOCUS5494</name>
</gene>
<evidence type="ECO:0000259" key="1">
    <source>
        <dbReference type="PROSITE" id="PS50141"/>
    </source>
</evidence>
<dbReference type="GO" id="GO:0008251">
    <property type="term" value="F:tRNA-specific adenosine deaminase activity"/>
    <property type="evidence" value="ECO:0007669"/>
    <property type="project" value="TreeGrafter"/>
</dbReference>
<evidence type="ECO:0000313" key="3">
    <source>
        <dbReference type="Proteomes" id="UP001176961"/>
    </source>
</evidence>
<dbReference type="Pfam" id="PF02137">
    <property type="entry name" value="A_deamin"/>
    <property type="match status" value="2"/>
</dbReference>
<evidence type="ECO:0000313" key="2">
    <source>
        <dbReference type="EMBL" id="CAJ0593511.1"/>
    </source>
</evidence>
<proteinExistence type="predicted"/>
<sequence>MFAASVRIGDIEVTGFLIVRKGIKAGNHVFRASSQAYLFKILQTQLSPARKHFSDKVIASIFLATRTNQNSSAEIISLATGNKGLRGDCLSLHGCSVNEPCGGYRTKNIVAVSVCSSLAVRKRSSIFVKNNSPGKLALRKGLSFHMFVNTAPCEDARVYSLNDVTLANAKEAETKRFLRSKWRMVWVPYWVPQNTLPQTIDGVMGGKRGLLSLFTDDLPLFSGSRCKSDTKRLERALYQRIDGFKPTAFFQLNKPLIGKCQDEPNTREVTTSLPISINWNLADNLVEDHLLGFNHVKEKL</sequence>
<dbReference type="SMART" id="SM00552">
    <property type="entry name" value="ADEAMc"/>
    <property type="match status" value="1"/>
</dbReference>
<organism evidence="2 3">
    <name type="scientific">Cylicocyclus nassatus</name>
    <name type="common">Nematode worm</name>
    <dbReference type="NCBI Taxonomy" id="53992"/>
    <lineage>
        <taxon>Eukaryota</taxon>
        <taxon>Metazoa</taxon>
        <taxon>Ecdysozoa</taxon>
        <taxon>Nematoda</taxon>
        <taxon>Chromadorea</taxon>
        <taxon>Rhabditida</taxon>
        <taxon>Rhabditina</taxon>
        <taxon>Rhabditomorpha</taxon>
        <taxon>Strongyloidea</taxon>
        <taxon>Strongylidae</taxon>
        <taxon>Cylicocyclus</taxon>
    </lineage>
</organism>
<dbReference type="AlphaFoldDB" id="A0AA36DVG8"/>
<dbReference type="GO" id="GO:0006382">
    <property type="term" value="P:adenosine to inosine editing"/>
    <property type="evidence" value="ECO:0007669"/>
    <property type="project" value="TreeGrafter"/>
</dbReference>
<dbReference type="PANTHER" id="PTHR10910">
    <property type="entry name" value="EUKARYOTE SPECIFIC DSRNA BINDING PROTEIN"/>
    <property type="match status" value="1"/>
</dbReference>
<accession>A0AA36DVG8</accession>
<dbReference type="GO" id="GO:0006396">
    <property type="term" value="P:RNA processing"/>
    <property type="evidence" value="ECO:0007669"/>
    <property type="project" value="InterPro"/>
</dbReference>
<name>A0AA36DVG8_CYLNA</name>
<feature type="domain" description="A to I editase" evidence="1">
    <location>
        <begin position="77"/>
        <end position="287"/>
    </location>
</feature>
<dbReference type="InterPro" id="IPR002466">
    <property type="entry name" value="A_deamin"/>
</dbReference>
<dbReference type="GO" id="GO:0003726">
    <property type="term" value="F:double-stranded RNA adenosine deaminase activity"/>
    <property type="evidence" value="ECO:0007669"/>
    <property type="project" value="TreeGrafter"/>
</dbReference>
<dbReference type="GO" id="GO:0005730">
    <property type="term" value="C:nucleolus"/>
    <property type="evidence" value="ECO:0007669"/>
    <property type="project" value="TreeGrafter"/>
</dbReference>
<reference evidence="2" key="1">
    <citation type="submission" date="2023-07" db="EMBL/GenBank/DDBJ databases">
        <authorList>
            <consortium name="CYATHOMIX"/>
        </authorList>
    </citation>
    <scope>NUCLEOTIDE SEQUENCE</scope>
    <source>
        <strain evidence="2">N/A</strain>
    </source>
</reference>
<comment type="caution">
    <text evidence="2">The sequence shown here is derived from an EMBL/GenBank/DDBJ whole genome shotgun (WGS) entry which is preliminary data.</text>
</comment>
<dbReference type="GO" id="GO:0003725">
    <property type="term" value="F:double-stranded RNA binding"/>
    <property type="evidence" value="ECO:0007669"/>
    <property type="project" value="TreeGrafter"/>
</dbReference>
<dbReference type="PROSITE" id="PS50141">
    <property type="entry name" value="A_DEAMIN_EDITASE"/>
    <property type="match status" value="1"/>
</dbReference>
<dbReference type="Proteomes" id="UP001176961">
    <property type="component" value="Unassembled WGS sequence"/>
</dbReference>
<keyword evidence="3" id="KW-1185">Reference proteome</keyword>
<protein>
    <recommendedName>
        <fullName evidence="1">A to I editase domain-containing protein</fullName>
    </recommendedName>
</protein>
<dbReference type="PANTHER" id="PTHR10910:SF62">
    <property type="entry name" value="AT07585P-RELATED"/>
    <property type="match status" value="1"/>
</dbReference>
<dbReference type="EMBL" id="CATQJL010000112">
    <property type="protein sequence ID" value="CAJ0593511.1"/>
    <property type="molecule type" value="Genomic_DNA"/>
</dbReference>
<dbReference type="GO" id="GO:0005737">
    <property type="term" value="C:cytoplasm"/>
    <property type="evidence" value="ECO:0007669"/>
    <property type="project" value="TreeGrafter"/>
</dbReference>